<keyword evidence="9" id="KW-0449">Lipoprotein</keyword>
<feature type="transmembrane region" description="Helical" evidence="12">
    <location>
        <begin position="45"/>
        <end position="64"/>
    </location>
</feature>
<feature type="domain" description="HeH/LEM" evidence="15">
    <location>
        <begin position="393"/>
        <end position="427"/>
    </location>
</feature>
<evidence type="ECO:0000259" key="13">
    <source>
        <dbReference type="Pfam" id="PF01529"/>
    </source>
</evidence>
<dbReference type="InterPro" id="IPR001594">
    <property type="entry name" value="Palmitoyltrfase_DHHC"/>
</dbReference>
<comment type="subcellular location">
    <subcellularLocation>
        <location evidence="1">Membrane</location>
        <topology evidence="1">Multi-pass membrane protein</topology>
    </subcellularLocation>
    <subcellularLocation>
        <location evidence="2">Nucleus inner membrane</location>
    </subcellularLocation>
</comment>
<dbReference type="InterPro" id="IPR041885">
    <property type="entry name" value="MAN1_winged_helix_dom"/>
</dbReference>
<name>A0A0M8MUL2_9BASI</name>
<keyword evidence="3" id="KW-0597">Phosphoprotein</keyword>
<dbReference type="GO" id="GO:0003682">
    <property type="term" value="F:chromatin binding"/>
    <property type="evidence" value="ECO:0007669"/>
    <property type="project" value="InterPro"/>
</dbReference>
<feature type="transmembrane region" description="Helical" evidence="12">
    <location>
        <begin position="203"/>
        <end position="229"/>
    </location>
</feature>
<evidence type="ECO:0000256" key="3">
    <source>
        <dbReference type="ARBA" id="ARBA00022553"/>
    </source>
</evidence>
<keyword evidence="5 12" id="KW-1133">Transmembrane helix</keyword>
<dbReference type="InterPro" id="IPR018996">
    <property type="entry name" value="Man1/Src1-like_C"/>
</dbReference>
<evidence type="ECO:0000256" key="9">
    <source>
        <dbReference type="ARBA" id="ARBA00023288"/>
    </source>
</evidence>
<proteinExistence type="predicted"/>
<dbReference type="Gene3D" id="1.10.10.1180">
    <property type="entry name" value="MAN1, winged-helix domain"/>
    <property type="match status" value="1"/>
</dbReference>
<protein>
    <submittedName>
        <fullName evidence="16">Src1-involved in sister chromatid segregation</fullName>
    </submittedName>
</protein>
<dbReference type="GeneID" id="28730061"/>
<dbReference type="RefSeq" id="XP_017991732.1">
    <property type="nucleotide sequence ID" value="XM_018138185.1"/>
</dbReference>
<feature type="domain" description="Man1/Src1-like C-terminal" evidence="14">
    <location>
        <begin position="603"/>
        <end position="930"/>
    </location>
</feature>
<feature type="transmembrane region" description="Helical" evidence="12">
    <location>
        <begin position="258"/>
        <end position="277"/>
    </location>
</feature>
<comment type="catalytic activity">
    <reaction evidence="10">
        <text>L-cysteinyl-[protein] + hexadecanoyl-CoA = S-hexadecanoyl-L-cysteinyl-[protein] + CoA</text>
        <dbReference type="Rhea" id="RHEA:36683"/>
        <dbReference type="Rhea" id="RHEA-COMP:10131"/>
        <dbReference type="Rhea" id="RHEA-COMP:11032"/>
        <dbReference type="ChEBI" id="CHEBI:29950"/>
        <dbReference type="ChEBI" id="CHEBI:57287"/>
        <dbReference type="ChEBI" id="CHEBI:57379"/>
        <dbReference type="ChEBI" id="CHEBI:74151"/>
        <dbReference type="EC" id="2.3.1.225"/>
    </reaction>
</comment>
<comment type="caution">
    <text evidence="16">The sequence shown here is derived from an EMBL/GenBank/DDBJ whole genome shotgun (WGS) entry which is preliminary data.</text>
</comment>
<feature type="compositionally biased region" description="Low complexity" evidence="11">
    <location>
        <begin position="436"/>
        <end position="449"/>
    </location>
</feature>
<evidence type="ECO:0000256" key="5">
    <source>
        <dbReference type="ARBA" id="ARBA00022989"/>
    </source>
</evidence>
<dbReference type="PANTHER" id="PTHR47808">
    <property type="entry name" value="INNER NUCLEAR MEMBRANE PROTEIN HEH2-RELATED"/>
    <property type="match status" value="1"/>
</dbReference>
<evidence type="ECO:0000256" key="11">
    <source>
        <dbReference type="SAM" id="MobiDB-lite"/>
    </source>
</evidence>
<feature type="region of interest" description="Disordered" evidence="11">
    <location>
        <begin position="355"/>
        <end position="382"/>
    </location>
</feature>
<evidence type="ECO:0000313" key="16">
    <source>
        <dbReference type="EMBL" id="KOS14100.1"/>
    </source>
</evidence>
<dbReference type="OrthoDB" id="9909019at2759"/>
<evidence type="ECO:0000256" key="2">
    <source>
        <dbReference type="ARBA" id="ARBA00004540"/>
    </source>
</evidence>
<evidence type="ECO:0000256" key="8">
    <source>
        <dbReference type="ARBA" id="ARBA00023242"/>
    </source>
</evidence>
<reference evidence="16 17" key="1">
    <citation type="submission" date="2015-07" db="EMBL/GenBank/DDBJ databases">
        <title>Draft Genome Sequence of Malassezia furfur CBS1878 and Malassezia pachydermatis CBS1879.</title>
        <authorList>
            <person name="Triana S."/>
            <person name="Ohm R."/>
            <person name="Gonzalez A."/>
            <person name="DeCock H."/>
            <person name="Restrepo S."/>
            <person name="Celis A."/>
        </authorList>
    </citation>
    <scope>NUCLEOTIDE SEQUENCE [LARGE SCALE GENOMIC DNA]</scope>
    <source>
        <strain evidence="16 17">CBS 1879</strain>
    </source>
</reference>
<keyword evidence="4 12" id="KW-0812">Transmembrane</keyword>
<evidence type="ECO:0000256" key="12">
    <source>
        <dbReference type="SAM" id="Phobius"/>
    </source>
</evidence>
<dbReference type="GO" id="GO:0071763">
    <property type="term" value="P:nuclear membrane organization"/>
    <property type="evidence" value="ECO:0007669"/>
    <property type="project" value="TreeGrafter"/>
</dbReference>
<gene>
    <name evidence="16" type="ORF">Malapachy_3726</name>
</gene>
<feature type="compositionally biased region" description="Low complexity" evidence="11">
    <location>
        <begin position="512"/>
        <end position="550"/>
    </location>
</feature>
<dbReference type="Pfam" id="PF01529">
    <property type="entry name" value="DHHC"/>
    <property type="match status" value="1"/>
</dbReference>
<dbReference type="AlphaFoldDB" id="A0A0M8MUL2"/>
<feature type="domain" description="Palmitoyltransferase DHHC" evidence="13">
    <location>
        <begin position="157"/>
        <end position="293"/>
    </location>
</feature>
<evidence type="ECO:0000256" key="6">
    <source>
        <dbReference type="ARBA" id="ARBA00023136"/>
    </source>
</evidence>
<evidence type="ECO:0000256" key="4">
    <source>
        <dbReference type="ARBA" id="ARBA00022692"/>
    </source>
</evidence>
<evidence type="ECO:0000256" key="10">
    <source>
        <dbReference type="ARBA" id="ARBA00048048"/>
    </source>
</evidence>
<feature type="region of interest" description="Disordered" evidence="11">
    <location>
        <begin position="432"/>
        <end position="455"/>
    </location>
</feature>
<dbReference type="PROSITE" id="PS50216">
    <property type="entry name" value="DHHC"/>
    <property type="match status" value="1"/>
</dbReference>
<dbReference type="InterPro" id="IPR025856">
    <property type="entry name" value="HeH/LEM_domain"/>
</dbReference>
<evidence type="ECO:0000256" key="7">
    <source>
        <dbReference type="ARBA" id="ARBA00023139"/>
    </source>
</evidence>
<dbReference type="GO" id="GO:0005637">
    <property type="term" value="C:nuclear inner membrane"/>
    <property type="evidence" value="ECO:0007669"/>
    <property type="project" value="UniProtKB-SubCell"/>
</dbReference>
<evidence type="ECO:0000256" key="1">
    <source>
        <dbReference type="ARBA" id="ARBA00004141"/>
    </source>
</evidence>
<dbReference type="Proteomes" id="UP000037751">
    <property type="component" value="Unassembled WGS sequence"/>
</dbReference>
<dbReference type="GO" id="GO:0005783">
    <property type="term" value="C:endoplasmic reticulum"/>
    <property type="evidence" value="ECO:0007669"/>
    <property type="project" value="TreeGrafter"/>
</dbReference>
<evidence type="ECO:0000313" key="17">
    <source>
        <dbReference type="Proteomes" id="UP000037751"/>
    </source>
</evidence>
<dbReference type="Pfam" id="PF12949">
    <property type="entry name" value="HeH"/>
    <property type="match status" value="1"/>
</dbReference>
<organism evidence="16 17">
    <name type="scientific">Malassezia pachydermatis</name>
    <dbReference type="NCBI Taxonomy" id="77020"/>
    <lineage>
        <taxon>Eukaryota</taxon>
        <taxon>Fungi</taxon>
        <taxon>Dikarya</taxon>
        <taxon>Basidiomycota</taxon>
        <taxon>Ustilaginomycotina</taxon>
        <taxon>Malasseziomycetes</taxon>
        <taxon>Malasseziales</taxon>
        <taxon>Malasseziaceae</taxon>
        <taxon>Malassezia</taxon>
    </lineage>
</organism>
<dbReference type="STRING" id="77020.A0A0M8MUL2"/>
<feature type="transmembrane region" description="Helical" evidence="12">
    <location>
        <begin position="76"/>
        <end position="97"/>
    </location>
</feature>
<keyword evidence="8" id="KW-0539">Nucleus</keyword>
<dbReference type="InterPro" id="IPR044780">
    <property type="entry name" value="Heh2/Src1"/>
</dbReference>
<dbReference type="VEuPathDB" id="FungiDB:Malapachy_3726"/>
<keyword evidence="6 12" id="KW-0472">Membrane</keyword>
<dbReference type="GO" id="GO:0034399">
    <property type="term" value="C:nuclear periphery"/>
    <property type="evidence" value="ECO:0007669"/>
    <property type="project" value="TreeGrafter"/>
</dbReference>
<feature type="region of interest" description="Disordered" evidence="11">
    <location>
        <begin position="481"/>
        <end position="550"/>
    </location>
</feature>
<dbReference type="CDD" id="cd12935">
    <property type="entry name" value="LEM_like"/>
    <property type="match status" value="1"/>
</dbReference>
<dbReference type="GO" id="GO:0019706">
    <property type="term" value="F:protein-cysteine S-palmitoyltransferase activity"/>
    <property type="evidence" value="ECO:0007669"/>
    <property type="project" value="UniProtKB-EC"/>
</dbReference>
<dbReference type="Pfam" id="PF09402">
    <property type="entry name" value="MSC"/>
    <property type="match status" value="1"/>
</dbReference>
<dbReference type="PANTHER" id="PTHR47808:SF2">
    <property type="entry name" value="LEM DOMAIN-CONTAINING PROTEIN 2"/>
    <property type="match status" value="1"/>
</dbReference>
<keyword evidence="17" id="KW-1185">Reference proteome</keyword>
<dbReference type="EMBL" id="LGAV01000004">
    <property type="protein sequence ID" value="KOS14100.1"/>
    <property type="molecule type" value="Genomic_DNA"/>
</dbReference>
<accession>A0A0M8MUL2</accession>
<evidence type="ECO:0000259" key="15">
    <source>
        <dbReference type="Pfam" id="PF12949"/>
    </source>
</evidence>
<feature type="region of interest" description="Disordered" evidence="11">
    <location>
        <begin position="933"/>
        <end position="974"/>
    </location>
</feature>
<keyword evidence="7" id="KW-0564">Palmitate</keyword>
<feature type="compositionally biased region" description="Low complexity" evidence="11">
    <location>
        <begin position="961"/>
        <end position="974"/>
    </location>
</feature>
<evidence type="ECO:0000259" key="14">
    <source>
        <dbReference type="Pfam" id="PF09402"/>
    </source>
</evidence>
<sequence length="974" mass="108165">MAVLAPWGRRSARRAPRGVYASQMAEANLYTCWNGRLLTSKDAPYAIVVTSVLIVAFPACWLAWEAPYLSDAVSIAPVVLFVYFWLSAMAHMIVTAFTDPGIVPRHLDPSPERETASSSAPFAIEAPVFEAKDKLIPLERVDDGGDASLGTMTTIVSKWCTTCRTYRPPRCSHCRSCDMCVDGLDHHCIFLNACVGRRNYTSFYAFLCHALGLFFVGLVGCIVKLYYLAAPRTPAQARPRGTSQRGFVHALQKSPESAVFFLLGVIWLTPVLCLWTYHTWLLCQNRSTVEQIRLETTDHMYDVQRVPGTAWEHTAVARACAHVSARVRNLVVPADFATPLDAPSDAPLGFARTKPAMPRACGPPQDDRFLVGPTTTRQERGTPSMRLDATIDASKLRVVDLRSILVDFGVPVPRNARKAALVEAFEEHVRPRLSADTKPAAKSPAASKSDMSHDLKPASIGIGAAGMRTTSVSPLATPPVLDIRFSDDNPFQASTTPKKERSSSPLMHDVMRAPQTTPPTHAAVHTPRATPPTHAAAHTPRTHATVGTPRTPYTRTPQQVQHIAAQAASRAKTSAHDDVPSVIPPITTQVRERWRPLLVRWALWMCAGVWLWYCWRTRQAGYCDTSTPPSLPLSAWDALTSPPCTPCPPHAVCAQGQVTACKSADYMREQPWQAQVPGLAQSLPLAWRAERCVPDTYKLVLASDLADAMVEYLAEWHGQVRCQRAAPMDRAPAHKLGRIAVSEMTLRNILYERVMDTMDYTTFSTIWDMATAGLLEHAPHDMMALTSDYERWFLSPRAKMPVLCRLRLYVLTWLLRHRTRLLTSFFALALVWYVSRRVQQTRTRQAHIAAYAQQVWDRLHAQADRATREGEPRGLPVTHLRDSLLPADMPPRPRQQVWAHVAKVVERNANVRARQAQWHGEWQRVWEWIGMASAPATPTPPAQPTSRATTDASSQVPTSPPRQSASPAPRASTP</sequence>